<name>W6JLI2_9POXV</name>
<dbReference type="InterPro" id="IPR001040">
    <property type="entry name" value="TIF_eIF_4E"/>
</dbReference>
<sequence>MTKHPLQHAWSLWYNGNDAHKSWDENLQFVYSFNTIEDFWCVYNYIKLPTELNNGTDYLLFKKHIKPRWEDKSNINGGKWIINSIHKVINDVWLDIVLCLIGETLDSSNNICGVILNIKVNKYKLGIWTKDIKYTDDIINIGKKIRKIINLPNKITIGYQKHKSIDTIHIL</sequence>
<dbReference type="Pfam" id="PF01652">
    <property type="entry name" value="IF4E"/>
    <property type="match status" value="1"/>
</dbReference>
<evidence type="ECO:0000256" key="3">
    <source>
        <dbReference type="ARBA" id="ARBA00022917"/>
    </source>
</evidence>
<dbReference type="RefSeq" id="YP_009001589.1">
    <property type="nucleotide sequence ID" value="NC_023426.1"/>
</dbReference>
<keyword evidence="3 4" id="KW-0648">Protein biosynthesis</keyword>
<dbReference type="KEGG" id="vg:18263545"/>
<dbReference type="OrthoDB" id="11882at10239"/>
<dbReference type="PANTHER" id="PTHR11960:SF8">
    <property type="entry name" value="EUKARYOTIC TRANSLATION INITIATION FACTOR 4E1-RELATED"/>
    <property type="match status" value="1"/>
</dbReference>
<proteinExistence type="inferred from homology"/>
<comment type="similarity">
    <text evidence="4">Belongs to the eukaryotic initiation factor 4E family.</text>
</comment>
<keyword evidence="2 4" id="KW-0694">RNA-binding</keyword>
<dbReference type="GO" id="GO:0000340">
    <property type="term" value="F:RNA 7-methylguanosine cap binding"/>
    <property type="evidence" value="ECO:0007669"/>
    <property type="project" value="TreeGrafter"/>
</dbReference>
<reference evidence="5 6" key="1">
    <citation type="journal article" date="2014" name="Virology">
        <title>The complete genome sequence of the Alphaentomopoxvirus Anomala cuprea entomopoxvirus, including its terminal hairpin loop sequences, suggests a potentially unique mode of apoptosis inhibition and mode of DNA replication.</title>
        <authorList>
            <person name="Mitsuhashi W."/>
            <person name="Miyamoto K."/>
            <person name="Wada S."/>
        </authorList>
    </citation>
    <scope>NUCLEOTIDE SEQUENCE [LARGE SCALE GENOMIC DNA]</scope>
    <source>
        <strain evidence="5">CV6M</strain>
    </source>
</reference>
<evidence type="ECO:0000256" key="4">
    <source>
        <dbReference type="RuleBase" id="RU004374"/>
    </source>
</evidence>
<accession>W6JLI2</accession>
<evidence type="ECO:0000313" key="5">
    <source>
        <dbReference type="EMBL" id="BAO49476.1"/>
    </source>
</evidence>
<evidence type="ECO:0000256" key="2">
    <source>
        <dbReference type="ARBA" id="ARBA00022884"/>
    </source>
</evidence>
<dbReference type="SUPFAM" id="SSF55418">
    <property type="entry name" value="eIF4e-like"/>
    <property type="match status" value="1"/>
</dbReference>
<dbReference type="PANTHER" id="PTHR11960">
    <property type="entry name" value="EUKARYOTIC TRANSLATION INITIATION FACTOR 4E RELATED"/>
    <property type="match status" value="1"/>
</dbReference>
<dbReference type="EMBL" id="AP013055">
    <property type="protein sequence ID" value="BAO49476.1"/>
    <property type="molecule type" value="Genomic_DNA"/>
</dbReference>
<keyword evidence="1 4" id="KW-0396">Initiation factor</keyword>
<dbReference type="Proteomes" id="UP000174145">
    <property type="component" value="Segment"/>
</dbReference>
<evidence type="ECO:0000256" key="1">
    <source>
        <dbReference type="ARBA" id="ARBA00022540"/>
    </source>
</evidence>
<keyword evidence="6" id="KW-1185">Reference proteome</keyword>
<dbReference type="PROSITE" id="PS00813">
    <property type="entry name" value="IF4E"/>
    <property type="match status" value="1"/>
</dbReference>
<evidence type="ECO:0000313" key="6">
    <source>
        <dbReference type="Proteomes" id="UP000174145"/>
    </source>
</evidence>
<dbReference type="InterPro" id="IPR019770">
    <property type="entry name" value="TIF_eIF_4E_CS"/>
</dbReference>
<dbReference type="Gene3D" id="3.30.760.10">
    <property type="entry name" value="RNA Cap, Translation Initiation Factor Eif4e"/>
    <property type="match status" value="1"/>
</dbReference>
<dbReference type="GeneID" id="18263545"/>
<organism evidence="5 6">
    <name type="scientific">Alphaentomopoxvirus acuprea</name>
    <dbReference type="NCBI Taxonomy" id="62099"/>
    <lineage>
        <taxon>Viruses</taxon>
        <taxon>Varidnaviria</taxon>
        <taxon>Bamfordvirae</taxon>
        <taxon>Nucleocytoviricota</taxon>
        <taxon>Pokkesviricetes</taxon>
        <taxon>Chitovirales</taxon>
        <taxon>Poxviridae</taxon>
        <taxon>Entomopoxvirinae</taxon>
        <taxon>Alphaentomopoxvirus</taxon>
    </lineage>
</organism>
<dbReference type="InterPro" id="IPR023398">
    <property type="entry name" value="TIF_eIF4e-like"/>
</dbReference>
<protein>
    <submittedName>
        <fullName evidence="5">Translation initiation factor elF-4e</fullName>
    </submittedName>
</protein>